<accession>A0AAV7N777</accession>
<gene>
    <name evidence="1" type="ORF">NDU88_000169</name>
</gene>
<dbReference type="Proteomes" id="UP001066276">
    <property type="component" value="Chromosome 8"/>
</dbReference>
<evidence type="ECO:0000313" key="2">
    <source>
        <dbReference type="Proteomes" id="UP001066276"/>
    </source>
</evidence>
<sequence length="119" mass="12844">MGFPDDAVPGTSQDPVLPQFKRLPSLVLPLHQFVMDVVLQERKDPDHVALPRFMAKLYPLEDIGKKVPDSVQVCSVVASLVGRSSMAEGNMLKDGADKKVDSSVKKAYAGVNLALRAGV</sequence>
<protein>
    <submittedName>
        <fullName evidence="1">Uncharacterized protein</fullName>
    </submittedName>
</protein>
<evidence type="ECO:0000313" key="1">
    <source>
        <dbReference type="EMBL" id="KAJ1111897.1"/>
    </source>
</evidence>
<dbReference type="Gene3D" id="1.10.287.3160">
    <property type="match status" value="1"/>
</dbReference>
<reference evidence="1" key="1">
    <citation type="journal article" date="2022" name="bioRxiv">
        <title>Sequencing and chromosome-scale assembly of the giantPleurodeles waltlgenome.</title>
        <authorList>
            <person name="Brown T."/>
            <person name="Elewa A."/>
            <person name="Iarovenko S."/>
            <person name="Subramanian E."/>
            <person name="Araus A.J."/>
            <person name="Petzold A."/>
            <person name="Susuki M."/>
            <person name="Suzuki K.-i.T."/>
            <person name="Hayashi T."/>
            <person name="Toyoda A."/>
            <person name="Oliveira C."/>
            <person name="Osipova E."/>
            <person name="Leigh N.D."/>
            <person name="Simon A."/>
            <person name="Yun M.H."/>
        </authorList>
    </citation>
    <scope>NUCLEOTIDE SEQUENCE</scope>
    <source>
        <strain evidence="1">20211129_DDA</strain>
        <tissue evidence="1">Liver</tissue>
    </source>
</reference>
<dbReference type="EMBL" id="JANPWB010000012">
    <property type="protein sequence ID" value="KAJ1111897.1"/>
    <property type="molecule type" value="Genomic_DNA"/>
</dbReference>
<organism evidence="1 2">
    <name type="scientific">Pleurodeles waltl</name>
    <name type="common">Iberian ribbed newt</name>
    <dbReference type="NCBI Taxonomy" id="8319"/>
    <lineage>
        <taxon>Eukaryota</taxon>
        <taxon>Metazoa</taxon>
        <taxon>Chordata</taxon>
        <taxon>Craniata</taxon>
        <taxon>Vertebrata</taxon>
        <taxon>Euteleostomi</taxon>
        <taxon>Amphibia</taxon>
        <taxon>Batrachia</taxon>
        <taxon>Caudata</taxon>
        <taxon>Salamandroidea</taxon>
        <taxon>Salamandridae</taxon>
        <taxon>Pleurodelinae</taxon>
        <taxon>Pleurodeles</taxon>
    </lineage>
</organism>
<comment type="caution">
    <text evidence="1">The sequence shown here is derived from an EMBL/GenBank/DDBJ whole genome shotgun (WGS) entry which is preliminary data.</text>
</comment>
<dbReference type="AlphaFoldDB" id="A0AAV7N777"/>
<name>A0AAV7N777_PLEWA</name>
<keyword evidence="2" id="KW-1185">Reference proteome</keyword>
<proteinExistence type="predicted"/>